<comment type="caution">
    <text evidence="2">The sequence shown here is derived from an EMBL/GenBank/DDBJ whole genome shotgun (WGS) entry which is preliminary data.</text>
</comment>
<dbReference type="PANTHER" id="PTHR43798:SF33">
    <property type="entry name" value="HYDROLASE, PUTATIVE (AFU_ORTHOLOGUE AFUA_2G14860)-RELATED"/>
    <property type="match status" value="1"/>
</dbReference>
<dbReference type="SUPFAM" id="SSF53474">
    <property type="entry name" value="alpha/beta-Hydrolases"/>
    <property type="match status" value="1"/>
</dbReference>
<keyword evidence="2" id="KW-0378">Hydrolase</keyword>
<keyword evidence="3" id="KW-1185">Reference proteome</keyword>
<dbReference type="InterPro" id="IPR000073">
    <property type="entry name" value="AB_hydrolase_1"/>
</dbReference>
<feature type="domain" description="AB hydrolase-1" evidence="1">
    <location>
        <begin position="25"/>
        <end position="280"/>
    </location>
</feature>
<organism evidence="2 3">
    <name type="scientific">Sporosarcina saromensis</name>
    <dbReference type="NCBI Taxonomy" id="359365"/>
    <lineage>
        <taxon>Bacteria</taxon>
        <taxon>Bacillati</taxon>
        <taxon>Bacillota</taxon>
        <taxon>Bacilli</taxon>
        <taxon>Bacillales</taxon>
        <taxon>Caryophanaceae</taxon>
        <taxon>Sporosarcina</taxon>
    </lineage>
</organism>
<reference evidence="2 3" key="1">
    <citation type="submission" date="2023-06" db="EMBL/GenBank/DDBJ databases">
        <title>Sporosarcina sp. nov., isolated from Korean traditional fermented seafood 'Jeotgal'.</title>
        <authorList>
            <person name="Yang A.I."/>
            <person name="Shin N.-R."/>
        </authorList>
    </citation>
    <scope>NUCLEOTIDE SEQUENCE [LARGE SCALE GENOMIC DNA]</scope>
    <source>
        <strain evidence="2 3">KCTC13119</strain>
    </source>
</reference>
<protein>
    <submittedName>
        <fullName evidence="2">Alpha/beta hydrolase</fullName>
    </submittedName>
</protein>
<evidence type="ECO:0000313" key="3">
    <source>
        <dbReference type="Proteomes" id="UP001282284"/>
    </source>
</evidence>
<dbReference type="PRINTS" id="PR00111">
    <property type="entry name" value="ABHYDROLASE"/>
</dbReference>
<dbReference type="RefSeq" id="WP_317942617.1">
    <property type="nucleotide sequence ID" value="NZ_JAUBDI010000003.1"/>
</dbReference>
<sequence length="294" mass="32970">MELKKVALANGEQIAYRERAGGERVVVLVHGNMTSSKHWDMLMEKLDDKFTVVAPDLRGFGESTYHERITSIRDFSEDVHHVIEALNLEKFDMVGWSTGGAVAMQYVADHPGKCEKLVLLASASTRGYPFFGTNEDGSPNLERRLVSLEDVEQDAGKTKAIQGLYDSANREGLTAVWNALIYTHNTPDAEKYEEYVDDMLTQRNLADVYYALNTFNISSMHNGVTEGSNQVKDIQIPTLVLRGDRDYVVTEQMTNEIMEDFGDNAQFIALTDMGHSPLVDDIDTLTKTIETFLD</sequence>
<dbReference type="Proteomes" id="UP001282284">
    <property type="component" value="Unassembled WGS sequence"/>
</dbReference>
<dbReference type="PANTHER" id="PTHR43798">
    <property type="entry name" value="MONOACYLGLYCEROL LIPASE"/>
    <property type="match status" value="1"/>
</dbReference>
<gene>
    <name evidence="2" type="ORF">QT711_05470</name>
</gene>
<proteinExistence type="predicted"/>
<dbReference type="Gene3D" id="3.40.50.1820">
    <property type="entry name" value="alpha/beta hydrolase"/>
    <property type="match status" value="1"/>
</dbReference>
<evidence type="ECO:0000313" key="2">
    <source>
        <dbReference type="EMBL" id="MDW0112624.1"/>
    </source>
</evidence>
<dbReference type="EMBL" id="JAUBDI010000003">
    <property type="protein sequence ID" value="MDW0112624.1"/>
    <property type="molecule type" value="Genomic_DNA"/>
</dbReference>
<accession>A0ABU4G6M0</accession>
<dbReference type="GO" id="GO:0016787">
    <property type="term" value="F:hydrolase activity"/>
    <property type="evidence" value="ECO:0007669"/>
    <property type="project" value="UniProtKB-KW"/>
</dbReference>
<dbReference type="InterPro" id="IPR029058">
    <property type="entry name" value="AB_hydrolase_fold"/>
</dbReference>
<dbReference type="Pfam" id="PF00561">
    <property type="entry name" value="Abhydrolase_1"/>
    <property type="match status" value="1"/>
</dbReference>
<evidence type="ECO:0000259" key="1">
    <source>
        <dbReference type="Pfam" id="PF00561"/>
    </source>
</evidence>
<name>A0ABU4G6M0_9BACL</name>
<dbReference type="InterPro" id="IPR050266">
    <property type="entry name" value="AB_hydrolase_sf"/>
</dbReference>